<evidence type="ECO:0000313" key="2">
    <source>
        <dbReference type="EMBL" id="WIM69533.1"/>
    </source>
</evidence>
<reference evidence="2 3" key="1">
    <citation type="submission" date="2023-05" db="EMBL/GenBank/DDBJ databases">
        <title>Corynebacterium suedekumii sp. nov. and Corynebacterium breve sp. nov. isolated from raw cow's milk.</title>
        <authorList>
            <person name="Baer M.K."/>
            <person name="Mehl L."/>
            <person name="Hellmuth R."/>
            <person name="Marke G."/>
            <person name="Lipski A."/>
        </authorList>
    </citation>
    <scope>NUCLEOTIDE SEQUENCE [LARGE SCALE GENOMIC DNA]</scope>
    <source>
        <strain evidence="2 3">LM112</strain>
    </source>
</reference>
<proteinExistence type="predicted"/>
<accession>A0ABY8VLI6</accession>
<protein>
    <recommendedName>
        <fullName evidence="4">ATP/GTP-binding protein</fullName>
    </recommendedName>
</protein>
<gene>
    <name evidence="2" type="ORF">QP029_09785</name>
</gene>
<feature type="compositionally biased region" description="Basic residues" evidence="1">
    <location>
        <begin position="1"/>
        <end position="12"/>
    </location>
</feature>
<dbReference type="Proteomes" id="UP001238805">
    <property type="component" value="Chromosome"/>
</dbReference>
<name>A0ABY8VLI6_9CORY</name>
<sequence>MPRRNRPGRKGGRREAKAAPRPLPRDGAAYYGTQVVDGPRWAHGEPYLFRHMGAAAATKFYVCPGCNQNIPPGVAHIVAWPKDSGRGADDRRHWHRPCWDRR</sequence>
<evidence type="ECO:0008006" key="4">
    <source>
        <dbReference type="Google" id="ProtNLM"/>
    </source>
</evidence>
<evidence type="ECO:0000313" key="3">
    <source>
        <dbReference type="Proteomes" id="UP001238805"/>
    </source>
</evidence>
<feature type="region of interest" description="Disordered" evidence="1">
    <location>
        <begin position="1"/>
        <end position="30"/>
    </location>
</feature>
<evidence type="ECO:0000256" key="1">
    <source>
        <dbReference type="SAM" id="MobiDB-lite"/>
    </source>
</evidence>
<keyword evidence="3" id="KW-1185">Reference proteome</keyword>
<dbReference type="RefSeq" id="WP_284874127.1">
    <property type="nucleotide sequence ID" value="NZ_CP126970.1"/>
</dbReference>
<organism evidence="2 3">
    <name type="scientific">Corynebacterium suedekumii</name>
    <dbReference type="NCBI Taxonomy" id="3049801"/>
    <lineage>
        <taxon>Bacteria</taxon>
        <taxon>Bacillati</taxon>
        <taxon>Actinomycetota</taxon>
        <taxon>Actinomycetes</taxon>
        <taxon>Mycobacteriales</taxon>
        <taxon>Corynebacteriaceae</taxon>
        <taxon>Corynebacterium</taxon>
    </lineage>
</organism>
<feature type="region of interest" description="Disordered" evidence="1">
    <location>
        <begin position="83"/>
        <end position="102"/>
    </location>
</feature>
<dbReference type="EMBL" id="CP126970">
    <property type="protein sequence ID" value="WIM69533.1"/>
    <property type="molecule type" value="Genomic_DNA"/>
</dbReference>